<keyword evidence="4 6" id="KW-1133">Transmembrane helix</keyword>
<dbReference type="Proteomes" id="UP001497444">
    <property type="component" value="Chromosome 8"/>
</dbReference>
<evidence type="ECO:0000313" key="8">
    <source>
        <dbReference type="EMBL" id="CAK9277462.1"/>
    </source>
</evidence>
<keyword evidence="9" id="KW-1185">Reference proteome</keyword>
<name>A0ABP0XEB0_9BRYO</name>
<feature type="transmembrane region" description="Helical" evidence="6">
    <location>
        <begin position="28"/>
        <end position="47"/>
    </location>
</feature>
<evidence type="ECO:0000256" key="6">
    <source>
        <dbReference type="SAM" id="Phobius"/>
    </source>
</evidence>
<feature type="domain" description="Amino acid transporter transmembrane" evidence="7">
    <location>
        <begin position="2"/>
        <end position="97"/>
    </location>
</feature>
<evidence type="ECO:0000313" key="9">
    <source>
        <dbReference type="Proteomes" id="UP001497444"/>
    </source>
</evidence>
<evidence type="ECO:0000256" key="4">
    <source>
        <dbReference type="ARBA" id="ARBA00022989"/>
    </source>
</evidence>
<keyword evidence="3" id="KW-0813">Transport</keyword>
<sequence length="122" mass="13797">MLNITPIFHMWEKTIGLHLSSNYPVKTLARVPVVLVIWFLALAIPFFGPINSMMGAFLVSLAIYIIPSLTFIYVYHTKAAQEASVWKPPKLLQNCFTNFVQQIDSFGFFQACYQCPSPGKAH</sequence>
<feature type="transmembrane region" description="Helical" evidence="6">
    <location>
        <begin position="53"/>
        <end position="75"/>
    </location>
</feature>
<keyword evidence="2 6" id="KW-0812">Transmembrane</keyword>
<gene>
    <name evidence="8" type="ORF">CSSPJE1EN1_LOCUS22940</name>
</gene>
<dbReference type="InterPro" id="IPR013057">
    <property type="entry name" value="AA_transpt_TM"/>
</dbReference>
<organism evidence="8 9">
    <name type="scientific">Sphagnum jensenii</name>
    <dbReference type="NCBI Taxonomy" id="128206"/>
    <lineage>
        <taxon>Eukaryota</taxon>
        <taxon>Viridiplantae</taxon>
        <taxon>Streptophyta</taxon>
        <taxon>Embryophyta</taxon>
        <taxon>Bryophyta</taxon>
        <taxon>Sphagnophytina</taxon>
        <taxon>Sphagnopsida</taxon>
        <taxon>Sphagnales</taxon>
        <taxon>Sphagnaceae</taxon>
        <taxon>Sphagnum</taxon>
    </lineage>
</organism>
<evidence type="ECO:0000256" key="2">
    <source>
        <dbReference type="ARBA" id="ARBA00022692"/>
    </source>
</evidence>
<dbReference type="Pfam" id="PF01490">
    <property type="entry name" value="Aa_trans"/>
    <property type="match status" value="1"/>
</dbReference>
<protein>
    <recommendedName>
        <fullName evidence="7">Amino acid transporter transmembrane domain-containing protein</fullName>
    </recommendedName>
</protein>
<proteinExistence type="predicted"/>
<keyword evidence="3" id="KW-0029">Amino-acid transport</keyword>
<dbReference type="EMBL" id="OZ020103">
    <property type="protein sequence ID" value="CAK9277462.1"/>
    <property type="molecule type" value="Genomic_DNA"/>
</dbReference>
<evidence type="ECO:0000259" key="7">
    <source>
        <dbReference type="Pfam" id="PF01490"/>
    </source>
</evidence>
<reference evidence="8" key="1">
    <citation type="submission" date="2024-02" db="EMBL/GenBank/DDBJ databases">
        <authorList>
            <consortium name="ELIXIR-Norway"/>
            <consortium name="Elixir Norway"/>
        </authorList>
    </citation>
    <scope>NUCLEOTIDE SEQUENCE</scope>
</reference>
<comment type="subcellular location">
    <subcellularLocation>
        <location evidence="1">Membrane</location>
    </subcellularLocation>
</comment>
<evidence type="ECO:0000256" key="1">
    <source>
        <dbReference type="ARBA" id="ARBA00004370"/>
    </source>
</evidence>
<evidence type="ECO:0000256" key="3">
    <source>
        <dbReference type="ARBA" id="ARBA00022970"/>
    </source>
</evidence>
<evidence type="ECO:0000256" key="5">
    <source>
        <dbReference type="ARBA" id="ARBA00023136"/>
    </source>
</evidence>
<accession>A0ABP0XEB0</accession>
<keyword evidence="5 6" id="KW-0472">Membrane</keyword>